<feature type="compositionally biased region" description="Basic residues" evidence="3">
    <location>
        <begin position="128"/>
        <end position="138"/>
    </location>
</feature>
<comment type="caution">
    <text evidence="2">Lacks conserved residue(s) required for the propagation of feature annotation.</text>
</comment>
<dbReference type="AlphaFoldDB" id="A0A1B6QKJ7"/>
<proteinExistence type="predicted"/>
<dbReference type="InParanoid" id="A0A1B6QKJ7"/>
<dbReference type="OrthoDB" id="696422at2759"/>
<gene>
    <name evidence="5" type="ORF">SORBI_3001G234000</name>
</gene>
<feature type="compositionally biased region" description="Acidic residues" evidence="3">
    <location>
        <begin position="35"/>
        <end position="46"/>
    </location>
</feature>
<dbReference type="Proteomes" id="UP000000768">
    <property type="component" value="Chromosome 1"/>
</dbReference>
<dbReference type="OMA" id="KRWRCKS"/>
<evidence type="ECO:0000313" key="5">
    <source>
        <dbReference type="EMBL" id="KXG38436.1"/>
    </source>
</evidence>
<evidence type="ECO:0000256" key="2">
    <source>
        <dbReference type="PROSITE-ProRule" id="PRU01002"/>
    </source>
</evidence>
<organism evidence="5 6">
    <name type="scientific">Sorghum bicolor</name>
    <name type="common">Sorghum</name>
    <name type="synonym">Sorghum vulgare</name>
    <dbReference type="NCBI Taxonomy" id="4558"/>
    <lineage>
        <taxon>Eukaryota</taxon>
        <taxon>Viridiplantae</taxon>
        <taxon>Streptophyta</taxon>
        <taxon>Embryophyta</taxon>
        <taxon>Tracheophyta</taxon>
        <taxon>Spermatophyta</taxon>
        <taxon>Magnoliopsida</taxon>
        <taxon>Liliopsida</taxon>
        <taxon>Poales</taxon>
        <taxon>Poaceae</taxon>
        <taxon>PACMAD clade</taxon>
        <taxon>Panicoideae</taxon>
        <taxon>Andropogonodae</taxon>
        <taxon>Andropogoneae</taxon>
        <taxon>Sorghinae</taxon>
        <taxon>Sorghum</taxon>
    </lineage>
</organism>
<feature type="compositionally biased region" description="Polar residues" evidence="3">
    <location>
        <begin position="68"/>
        <end position="79"/>
    </location>
</feature>
<evidence type="ECO:0000313" key="6">
    <source>
        <dbReference type="Proteomes" id="UP000000768"/>
    </source>
</evidence>
<evidence type="ECO:0000256" key="1">
    <source>
        <dbReference type="ARBA" id="ARBA00023242"/>
    </source>
</evidence>
<evidence type="ECO:0000259" key="4">
    <source>
        <dbReference type="PROSITE" id="PS51667"/>
    </source>
</evidence>
<keyword evidence="6" id="KW-1185">Reference proteome</keyword>
<sequence length="170" mass="19424">MRIRKRTPAREASPGPPPPPPPPPLQLQQTMEKPQEDEEKEIEEEEKWAILAAKEDDDRVHPAAAASGNRNKNRNSSVTDHVPKPEPQEQDAVVARCNRNDGKRWRCKKATVPGYLFCDRHITWSTRKHKPRAKKPKSHSNGVLEPTTIPKKFTEDHNEMHRNAGFFSGF</sequence>
<dbReference type="InterPro" id="IPR014977">
    <property type="entry name" value="WRC_dom"/>
</dbReference>
<feature type="region of interest" description="Disordered" evidence="3">
    <location>
        <begin position="128"/>
        <end position="156"/>
    </location>
</feature>
<name>A0A1B6QKJ7_SORBI</name>
<dbReference type="Gramene" id="KXG38436">
    <property type="protein sequence ID" value="KXG38436"/>
    <property type="gene ID" value="SORBI_3001G234000"/>
</dbReference>
<keyword evidence="1" id="KW-0539">Nucleus</keyword>
<dbReference type="EMBL" id="CM000760">
    <property type="protein sequence ID" value="KXG38436.1"/>
    <property type="molecule type" value="Genomic_DNA"/>
</dbReference>
<feature type="compositionally biased region" description="Pro residues" evidence="3">
    <location>
        <begin position="14"/>
        <end position="25"/>
    </location>
</feature>
<dbReference type="Pfam" id="PF08879">
    <property type="entry name" value="WRC"/>
    <property type="match status" value="1"/>
</dbReference>
<reference evidence="5 6" key="1">
    <citation type="journal article" date="2009" name="Nature">
        <title>The Sorghum bicolor genome and the diversification of grasses.</title>
        <authorList>
            <person name="Paterson A.H."/>
            <person name="Bowers J.E."/>
            <person name="Bruggmann R."/>
            <person name="Dubchak I."/>
            <person name="Grimwood J."/>
            <person name="Gundlach H."/>
            <person name="Haberer G."/>
            <person name="Hellsten U."/>
            <person name="Mitros T."/>
            <person name="Poliakov A."/>
            <person name="Schmutz J."/>
            <person name="Spannagl M."/>
            <person name="Tang H."/>
            <person name="Wang X."/>
            <person name="Wicker T."/>
            <person name="Bharti A.K."/>
            <person name="Chapman J."/>
            <person name="Feltus F.A."/>
            <person name="Gowik U."/>
            <person name="Grigoriev I.V."/>
            <person name="Lyons E."/>
            <person name="Maher C.A."/>
            <person name="Martis M."/>
            <person name="Narechania A."/>
            <person name="Otillar R.P."/>
            <person name="Penning B.W."/>
            <person name="Salamov A.A."/>
            <person name="Wang Y."/>
            <person name="Zhang L."/>
            <person name="Carpita N.C."/>
            <person name="Freeling M."/>
            <person name="Gingle A.R."/>
            <person name="Hash C.T."/>
            <person name="Keller B."/>
            <person name="Klein P."/>
            <person name="Kresovich S."/>
            <person name="McCann M.C."/>
            <person name="Ming R."/>
            <person name="Peterson D.G."/>
            <person name="Mehboob-ur-Rahman"/>
            <person name="Ware D."/>
            <person name="Westhoff P."/>
            <person name="Mayer K.F."/>
            <person name="Messing J."/>
            <person name="Rokhsar D.S."/>
        </authorList>
    </citation>
    <scope>NUCLEOTIDE SEQUENCE [LARGE SCALE GENOMIC DNA]</scope>
    <source>
        <strain evidence="6">cv. BTx623</strain>
    </source>
</reference>
<reference evidence="6" key="2">
    <citation type="journal article" date="2018" name="Plant J.">
        <title>The Sorghum bicolor reference genome: improved assembly, gene annotations, a transcriptome atlas, and signatures of genome organization.</title>
        <authorList>
            <person name="McCormick R.F."/>
            <person name="Truong S.K."/>
            <person name="Sreedasyam A."/>
            <person name="Jenkins J."/>
            <person name="Shu S."/>
            <person name="Sims D."/>
            <person name="Kennedy M."/>
            <person name="Amirebrahimi M."/>
            <person name="Weers B.D."/>
            <person name="McKinley B."/>
            <person name="Mattison A."/>
            <person name="Morishige D.T."/>
            <person name="Grimwood J."/>
            <person name="Schmutz J."/>
            <person name="Mullet J.E."/>
        </authorList>
    </citation>
    <scope>NUCLEOTIDE SEQUENCE [LARGE SCALE GENOMIC DNA]</scope>
    <source>
        <strain evidence="6">cv. BTx623</strain>
    </source>
</reference>
<feature type="region of interest" description="Disordered" evidence="3">
    <location>
        <begin position="1"/>
        <end position="91"/>
    </location>
</feature>
<accession>A0A1B6QKJ7</accession>
<protein>
    <recommendedName>
        <fullName evidence="4">WRC domain-containing protein</fullName>
    </recommendedName>
</protein>
<dbReference type="eggNOG" id="ENOG502R57M">
    <property type="taxonomic scope" value="Eukaryota"/>
</dbReference>
<feature type="domain" description="WRC" evidence="4">
    <location>
        <begin position="91"/>
        <end position="138"/>
    </location>
</feature>
<evidence type="ECO:0000256" key="3">
    <source>
        <dbReference type="SAM" id="MobiDB-lite"/>
    </source>
</evidence>
<dbReference type="PROSITE" id="PS51667">
    <property type="entry name" value="WRC"/>
    <property type="match status" value="1"/>
</dbReference>